<dbReference type="Proteomes" id="UP000321301">
    <property type="component" value="Unassembled WGS sequence"/>
</dbReference>
<accession>A0A512CF30</accession>
<evidence type="ECO:0000313" key="1">
    <source>
        <dbReference type="EMBL" id="GEO22829.1"/>
    </source>
</evidence>
<gene>
    <name evidence="1" type="ORF">CQA01_33630</name>
</gene>
<protein>
    <recommendedName>
        <fullName evidence="3">Alpha-galactosidase</fullName>
    </recommendedName>
</protein>
<proteinExistence type="predicted"/>
<reference evidence="1 2" key="1">
    <citation type="submission" date="2019-07" db="EMBL/GenBank/DDBJ databases">
        <title>Whole genome shotgun sequence of Cyclobacterium qasimii NBRC 106168.</title>
        <authorList>
            <person name="Hosoyama A."/>
            <person name="Uohara A."/>
            <person name="Ohji S."/>
            <person name="Ichikawa N."/>
        </authorList>
    </citation>
    <scope>NUCLEOTIDE SEQUENCE [LARGE SCALE GENOMIC DNA]</scope>
    <source>
        <strain evidence="1 2">NBRC 106168</strain>
    </source>
</reference>
<name>A0A512CF30_9BACT</name>
<dbReference type="EMBL" id="BJYV01000018">
    <property type="protein sequence ID" value="GEO22829.1"/>
    <property type="molecule type" value="Genomic_DNA"/>
</dbReference>
<organism evidence="1 2">
    <name type="scientific">Cyclobacterium qasimii</name>
    <dbReference type="NCBI Taxonomy" id="1350429"/>
    <lineage>
        <taxon>Bacteria</taxon>
        <taxon>Pseudomonadati</taxon>
        <taxon>Bacteroidota</taxon>
        <taxon>Cytophagia</taxon>
        <taxon>Cytophagales</taxon>
        <taxon>Cyclobacteriaceae</taxon>
        <taxon>Cyclobacterium</taxon>
    </lineage>
</organism>
<evidence type="ECO:0000313" key="2">
    <source>
        <dbReference type="Proteomes" id="UP000321301"/>
    </source>
</evidence>
<keyword evidence="2" id="KW-1185">Reference proteome</keyword>
<evidence type="ECO:0008006" key="3">
    <source>
        <dbReference type="Google" id="ProtNLM"/>
    </source>
</evidence>
<comment type="caution">
    <text evidence="1">The sequence shown here is derived from an EMBL/GenBank/DDBJ whole genome shotgun (WGS) entry which is preliminary data.</text>
</comment>
<dbReference type="AlphaFoldDB" id="A0A512CF30"/>
<sequence length="948" mass="107574">MRIQKMWTRLYLLTLLLLPSFLGWAQHTEELPLYKKAKITQDWLLGPIDAKTGVYNSVKGELILSNGLIGRVFNVKKGGATVGLENEMTGEQMLRSIRPEAMVTIDGMELPVGGLIGQPIHNYLLDEWVDQMEVNPTALKLENYEVGETKPRFAWQKRLEWMPKDIPWPAPGKRLTFTYAADDALLNYLAAKASTDLGRAVLFNDNFAQLKASWRLTASKGDERNSFINEGKVGEIMAMANHAVVAERDSPEGNKVWIVQLDPGTDQSASWGPGMALVNGNGDIYKLNLRTQDKTFGVFDGQKESSQGKYEEGKPVFLRAERKASELSFSYSYSGENYEHLADIKIDSSPIIKLRLGKMDPKGGFEDFATQGNQGRSHVMQVKLLGEQKETDKAALKARYNYLKAVKVLVHYELFDGIPLLSKWITVENGSDREIKINAFKSEILALVEPESAVDAKTEWKKPNMSIETDFRFGGMSNDNLYSSSIAWNVDPMYKTQVNYGLQTPVLLEAYPKLGPMKSLAPEETFESFRTWELFHDSWDRERIGLAERRMYRSQAPWATENPMMMHVRNADNAAVKKAIDQSAEVGFEMVIMTFGSGFQIENDSPENINRMKALADYAHAKGIALGGYSLLASRSISKEDDVVMPEGLQPRFGNSPCLESEWGINYFEKLYNFYKKTGQDILEHDGSYPGDVCASHEHPGHEGLEDSQWNQYQRIKTFYEWARGKGIFLNVPDHYFMAGSNKTGMGYRETNWSLPRAQQEIIERQNIYDGTWQKTPSMGWMFVPLVEYHGGGKVATIEPLKEHLPHYEQRLANLFGAGVQACFRGPQLYDSPQTKEIILKWVNFYKQHREVLDGDIVHLRRPDGRDYDGLLHVNPNGEEKGLLMLYNPLDVPIQKSISVNLYYTGLDKVAMLEDNMGNKTSLELNRDYTIDLPVNIPPRSQQWFVIK</sequence>
<dbReference type="RefSeq" id="WP_235114431.1">
    <property type="nucleotide sequence ID" value="NZ_BJYV01000018.1"/>
</dbReference>